<dbReference type="AlphaFoldDB" id="A0A8H6J5Z9"/>
<dbReference type="Proteomes" id="UP000652219">
    <property type="component" value="Unassembled WGS sequence"/>
</dbReference>
<evidence type="ECO:0000313" key="2">
    <source>
        <dbReference type="EMBL" id="KAF6807160.1"/>
    </source>
</evidence>
<gene>
    <name evidence="2" type="ORF">CSOJ01_08348</name>
</gene>
<dbReference type="EMBL" id="WIGN01000143">
    <property type="protein sequence ID" value="KAF6807160.1"/>
    <property type="molecule type" value="Genomic_DNA"/>
</dbReference>
<comment type="caution">
    <text evidence="2">The sequence shown here is derived from an EMBL/GenBank/DDBJ whole genome shotgun (WGS) entry which is preliminary data.</text>
</comment>
<accession>A0A8H6J5Z9</accession>
<organism evidence="2 3">
    <name type="scientific">Colletotrichum sojae</name>
    <dbReference type="NCBI Taxonomy" id="2175907"/>
    <lineage>
        <taxon>Eukaryota</taxon>
        <taxon>Fungi</taxon>
        <taxon>Dikarya</taxon>
        <taxon>Ascomycota</taxon>
        <taxon>Pezizomycotina</taxon>
        <taxon>Sordariomycetes</taxon>
        <taxon>Hypocreomycetidae</taxon>
        <taxon>Glomerellales</taxon>
        <taxon>Glomerellaceae</taxon>
        <taxon>Colletotrichum</taxon>
        <taxon>Colletotrichum orchidearum species complex</taxon>
    </lineage>
</organism>
<name>A0A8H6J5Z9_9PEZI</name>
<evidence type="ECO:0000256" key="1">
    <source>
        <dbReference type="SAM" id="MobiDB-lite"/>
    </source>
</evidence>
<proteinExistence type="predicted"/>
<evidence type="ECO:0000313" key="3">
    <source>
        <dbReference type="Proteomes" id="UP000652219"/>
    </source>
</evidence>
<sequence>MTSHRAACEGPSHLTSMTMILQKGGGGQNIPCVSPTGGRRRGAEPERLDDQLFTHLAPVNGRSSTIQAHPAPPSPKRV</sequence>
<reference evidence="2 3" key="1">
    <citation type="journal article" date="2020" name="Phytopathology">
        <title>Genome Sequence Resources of Colletotrichum truncatum, C. plurivorum, C. musicola, and C. sojae: Four Species Pathogenic to Soybean (Glycine max).</title>
        <authorList>
            <person name="Rogerio F."/>
            <person name="Boufleur T.R."/>
            <person name="Ciampi-Guillardi M."/>
            <person name="Sukno S.A."/>
            <person name="Thon M.R."/>
            <person name="Massola Junior N.S."/>
            <person name="Baroncelli R."/>
        </authorList>
    </citation>
    <scope>NUCLEOTIDE SEQUENCE [LARGE SCALE GENOMIC DNA]</scope>
    <source>
        <strain evidence="2 3">LFN0009</strain>
    </source>
</reference>
<protein>
    <submittedName>
        <fullName evidence="2">Uncharacterized protein</fullName>
    </submittedName>
</protein>
<keyword evidence="3" id="KW-1185">Reference proteome</keyword>
<feature type="region of interest" description="Disordered" evidence="1">
    <location>
        <begin position="56"/>
        <end position="78"/>
    </location>
</feature>